<name>A0A6J5V5N8_PRUAR</name>
<evidence type="ECO:0000256" key="5">
    <source>
        <dbReference type="SAM" id="Phobius"/>
    </source>
</evidence>
<dbReference type="CDD" id="cd16495">
    <property type="entry name" value="RING_CH-C4HC3_MARCH"/>
    <property type="match status" value="1"/>
</dbReference>
<dbReference type="SMART" id="SM00744">
    <property type="entry name" value="RINGv"/>
    <property type="match status" value="1"/>
</dbReference>
<feature type="chain" id="PRO_5026777453" description="RING-CH-type domain-containing protein" evidence="6">
    <location>
        <begin position="17"/>
        <end position="550"/>
    </location>
</feature>
<dbReference type="PANTHER" id="PTHR46158:SF10">
    <property type="entry name" value="RING-CH-TYPE DOMAIN-CONTAINING PROTEIN"/>
    <property type="match status" value="1"/>
</dbReference>
<dbReference type="InterPro" id="IPR013083">
    <property type="entry name" value="Znf_RING/FYVE/PHD"/>
</dbReference>
<evidence type="ECO:0000256" key="1">
    <source>
        <dbReference type="ARBA" id="ARBA00022723"/>
    </source>
</evidence>
<keyword evidence="2" id="KW-0863">Zinc-finger</keyword>
<keyword evidence="5" id="KW-0812">Transmembrane</keyword>
<dbReference type="Gene3D" id="3.30.40.10">
    <property type="entry name" value="Zinc/RING finger domain, C3HC4 (zinc finger)"/>
    <property type="match status" value="1"/>
</dbReference>
<feature type="compositionally biased region" description="Low complexity" evidence="4">
    <location>
        <begin position="133"/>
        <end position="144"/>
    </location>
</feature>
<dbReference type="EMBL" id="CAEKDK010000006">
    <property type="protein sequence ID" value="CAB4284299.1"/>
    <property type="molecule type" value="Genomic_DNA"/>
</dbReference>
<gene>
    <name evidence="8" type="ORF">CURHAP_LOCUS39803</name>
</gene>
<protein>
    <recommendedName>
        <fullName evidence="7">RING-CH-type domain-containing protein</fullName>
    </recommendedName>
</protein>
<reference evidence="8 9" key="1">
    <citation type="submission" date="2020-05" db="EMBL/GenBank/DDBJ databases">
        <authorList>
            <person name="Campoy J."/>
            <person name="Schneeberger K."/>
            <person name="Spophaly S."/>
        </authorList>
    </citation>
    <scope>NUCLEOTIDE SEQUENCE [LARGE SCALE GENOMIC DNA]</scope>
    <source>
        <strain evidence="8">PruArmRojPasFocal</strain>
    </source>
</reference>
<dbReference type="PROSITE" id="PS51292">
    <property type="entry name" value="ZF_RING_CH"/>
    <property type="match status" value="1"/>
</dbReference>
<evidence type="ECO:0000313" key="8">
    <source>
        <dbReference type="EMBL" id="CAB4284299.1"/>
    </source>
</evidence>
<feature type="transmembrane region" description="Helical" evidence="5">
    <location>
        <begin position="471"/>
        <end position="495"/>
    </location>
</feature>
<proteinExistence type="predicted"/>
<keyword evidence="1" id="KW-0479">Metal-binding</keyword>
<feature type="signal peptide" evidence="6">
    <location>
        <begin position="1"/>
        <end position="16"/>
    </location>
</feature>
<dbReference type="Pfam" id="PF12906">
    <property type="entry name" value="RINGv"/>
    <property type="match status" value="1"/>
</dbReference>
<feature type="region of interest" description="Disordered" evidence="4">
    <location>
        <begin position="107"/>
        <end position="145"/>
    </location>
</feature>
<evidence type="ECO:0000256" key="6">
    <source>
        <dbReference type="SAM" id="SignalP"/>
    </source>
</evidence>
<dbReference type="GO" id="GO:0008270">
    <property type="term" value="F:zinc ion binding"/>
    <property type="evidence" value="ECO:0007669"/>
    <property type="project" value="UniProtKB-KW"/>
</dbReference>
<accession>A0A6J5V5N8</accession>
<keyword evidence="6" id="KW-0732">Signal</keyword>
<evidence type="ECO:0000256" key="4">
    <source>
        <dbReference type="SAM" id="MobiDB-lite"/>
    </source>
</evidence>
<dbReference type="Proteomes" id="UP000507222">
    <property type="component" value="Unassembled WGS sequence"/>
</dbReference>
<keyword evidence="5" id="KW-1133">Transmembrane helix</keyword>
<keyword evidence="5" id="KW-0472">Membrane</keyword>
<evidence type="ECO:0000256" key="3">
    <source>
        <dbReference type="ARBA" id="ARBA00022833"/>
    </source>
</evidence>
<feature type="compositionally biased region" description="Low complexity" evidence="4">
    <location>
        <begin position="274"/>
        <end position="286"/>
    </location>
</feature>
<feature type="region of interest" description="Disordered" evidence="4">
    <location>
        <begin position="270"/>
        <end position="293"/>
    </location>
</feature>
<dbReference type="SUPFAM" id="SSF57850">
    <property type="entry name" value="RING/U-box"/>
    <property type="match status" value="1"/>
</dbReference>
<feature type="domain" description="RING-CH-type" evidence="7">
    <location>
        <begin position="295"/>
        <end position="357"/>
    </location>
</feature>
<organism evidence="8 9">
    <name type="scientific">Prunus armeniaca</name>
    <name type="common">Apricot</name>
    <name type="synonym">Armeniaca vulgaris</name>
    <dbReference type="NCBI Taxonomy" id="36596"/>
    <lineage>
        <taxon>Eukaryota</taxon>
        <taxon>Viridiplantae</taxon>
        <taxon>Streptophyta</taxon>
        <taxon>Embryophyta</taxon>
        <taxon>Tracheophyta</taxon>
        <taxon>Spermatophyta</taxon>
        <taxon>Magnoliopsida</taxon>
        <taxon>eudicotyledons</taxon>
        <taxon>Gunneridae</taxon>
        <taxon>Pentapetalae</taxon>
        <taxon>rosids</taxon>
        <taxon>fabids</taxon>
        <taxon>Rosales</taxon>
        <taxon>Rosaceae</taxon>
        <taxon>Amygdaloideae</taxon>
        <taxon>Amygdaleae</taxon>
        <taxon>Prunus</taxon>
    </lineage>
</organism>
<dbReference type="PANTHER" id="PTHR46158">
    <property type="entry name" value="OS02G0165000 PROTEIN"/>
    <property type="match status" value="1"/>
</dbReference>
<sequence length="550" mass="60027">MSLTVSCLLLLHSSLSQLPLVHISLCLFSSSALSPWWLWQLEKKTVAKENDGGISTNEAGPSIQKGGDAAEIIEEAPPGQPWRRQNLILQIPSRSLEDAKEDFVRINMPPTPSLTPKRVNFSPLPSPSLAKISGSPGPSSSKAKSTIKSLLPKLSFKHRNTTSEIQKAATLALGGLPAGTREKPLISRTWSFTKLLTPRMKNASSLPVTPIAHSNPESMHGGNTIDVLSSVKGEAQLPIHRSQSVPVINKDGSIYLSGVIRVIPTTPQMPERAVTTTSSTSPVTDTDGSDDGGEDIAVEEAVCRICLVELGEGAETLKMECSCKGDLALAHQECAVKWFSIKGNKTCDVCKQEVQNLPVTLLRIQNVQTLNSRARRAQQTEVTQYRVWQDVPILVIVSMLAYFCFLEQLLVGKMGSGAIALSLPFSCILGLLASMTSTTMVRRKFVWVYATTQFTLVVLSAHILYSLLHMHAVLSVLLATFMGFGVTMCGNSIIVEAFRWRERWLFQTNRQRGSRGVPQPNQSPENAQEAQTNPQQLENETQVAEAIHGS</sequence>
<dbReference type="InterPro" id="IPR011016">
    <property type="entry name" value="Znf_RING-CH"/>
</dbReference>
<feature type="compositionally biased region" description="Polar residues" evidence="4">
    <location>
        <begin position="519"/>
        <end position="542"/>
    </location>
</feature>
<evidence type="ECO:0000259" key="7">
    <source>
        <dbReference type="PROSITE" id="PS51292"/>
    </source>
</evidence>
<feature type="transmembrane region" description="Helical" evidence="5">
    <location>
        <begin position="445"/>
        <end position="465"/>
    </location>
</feature>
<evidence type="ECO:0000256" key="2">
    <source>
        <dbReference type="ARBA" id="ARBA00022771"/>
    </source>
</evidence>
<feature type="region of interest" description="Disordered" evidence="4">
    <location>
        <begin position="511"/>
        <end position="550"/>
    </location>
</feature>
<evidence type="ECO:0000313" key="9">
    <source>
        <dbReference type="Proteomes" id="UP000507222"/>
    </source>
</evidence>
<dbReference type="AlphaFoldDB" id="A0A6J5V5N8"/>
<feature type="transmembrane region" description="Helical" evidence="5">
    <location>
        <begin position="414"/>
        <end position="433"/>
    </location>
</feature>
<keyword evidence="3" id="KW-0862">Zinc</keyword>